<organism evidence="2 3">
    <name type="scientific">Fusibacter paucivorans</name>
    <dbReference type="NCBI Taxonomy" id="76009"/>
    <lineage>
        <taxon>Bacteria</taxon>
        <taxon>Bacillati</taxon>
        <taxon>Bacillota</taxon>
        <taxon>Clostridia</taxon>
        <taxon>Eubacteriales</taxon>
        <taxon>Eubacteriales Family XII. Incertae Sedis</taxon>
        <taxon>Fusibacter</taxon>
    </lineage>
</organism>
<proteinExistence type="predicted"/>
<keyword evidence="3" id="KW-1185">Reference proteome</keyword>
<keyword evidence="1" id="KW-1133">Transmembrane helix</keyword>
<feature type="transmembrane region" description="Helical" evidence="1">
    <location>
        <begin position="12"/>
        <end position="34"/>
    </location>
</feature>
<dbReference type="EMBL" id="JAHBCL010000073">
    <property type="protein sequence ID" value="MBS7528843.1"/>
    <property type="molecule type" value="Genomic_DNA"/>
</dbReference>
<evidence type="ECO:0000313" key="2">
    <source>
        <dbReference type="EMBL" id="MBS7528843.1"/>
    </source>
</evidence>
<dbReference type="RefSeq" id="WP_213238698.1">
    <property type="nucleotide sequence ID" value="NZ_JAHBCL010000073.1"/>
</dbReference>
<dbReference type="Proteomes" id="UP000746471">
    <property type="component" value="Unassembled WGS sequence"/>
</dbReference>
<evidence type="ECO:0000256" key="1">
    <source>
        <dbReference type="SAM" id="Phobius"/>
    </source>
</evidence>
<name>A0ABS5PUR0_9FIRM</name>
<gene>
    <name evidence="2" type="ORF">KHM83_19430</name>
</gene>
<sequence>MFNEIMQFIEKLTVKRAGIILGFLIVLMISYPLLDYNFLYYKRVNNRIDVLKNIQELDTNLLMSNEILSDEYESILEEIGGRDEKYSLSPDNIFIDETTNNIKIYKFISGGFWCFLFAILSPFIYKSFLKTIQGILVLAALGGLLGGIGLIIPTFRMTLINYFGLPILQLIILIALAIKFGNKKEPSN</sequence>
<keyword evidence="1" id="KW-0472">Membrane</keyword>
<protein>
    <submittedName>
        <fullName evidence="2">Uncharacterized protein</fullName>
    </submittedName>
</protein>
<accession>A0ABS5PUR0</accession>
<reference evidence="2 3" key="1">
    <citation type="submission" date="2021-05" db="EMBL/GenBank/DDBJ databases">
        <title>Fusibacter ferrireducens sp. nov., an anaerobic, sulfur- and Fe-reducing bacterium isolated from the mangrove sediment.</title>
        <authorList>
            <person name="Qiu D."/>
        </authorList>
    </citation>
    <scope>NUCLEOTIDE SEQUENCE [LARGE SCALE GENOMIC DNA]</scope>
    <source>
        <strain evidence="2 3">DSM 12116</strain>
    </source>
</reference>
<feature type="transmembrane region" description="Helical" evidence="1">
    <location>
        <begin position="132"/>
        <end position="153"/>
    </location>
</feature>
<comment type="caution">
    <text evidence="2">The sequence shown here is derived from an EMBL/GenBank/DDBJ whole genome shotgun (WGS) entry which is preliminary data.</text>
</comment>
<feature type="transmembrane region" description="Helical" evidence="1">
    <location>
        <begin position="159"/>
        <end position="178"/>
    </location>
</feature>
<evidence type="ECO:0000313" key="3">
    <source>
        <dbReference type="Proteomes" id="UP000746471"/>
    </source>
</evidence>
<feature type="transmembrane region" description="Helical" evidence="1">
    <location>
        <begin position="104"/>
        <end position="125"/>
    </location>
</feature>
<keyword evidence="1" id="KW-0812">Transmembrane</keyword>